<dbReference type="Proteomes" id="UP000034164">
    <property type="component" value="Unassembled WGS sequence"/>
</dbReference>
<gene>
    <name evidence="20" type="ORF">EMCG_04667</name>
</gene>
<comment type="similarity">
    <text evidence="3 18">Belongs to the peptidase M35 family.</text>
</comment>
<keyword evidence="8 18" id="KW-0732">Signal</keyword>
<comment type="catalytic activity">
    <reaction evidence="1 18">
        <text>Preferential cleavage of bonds with hydrophobic residues in P1'. Also 3-Asn-|-Gln-4 and 8-Gly-|-Ser-9 bonds in insulin B chain.</text>
        <dbReference type="EC" id="3.4.24.39"/>
    </reaction>
</comment>
<evidence type="ECO:0000259" key="19">
    <source>
        <dbReference type="SMART" id="SM01351"/>
    </source>
</evidence>
<dbReference type="SUPFAM" id="SSF55486">
    <property type="entry name" value="Metalloproteases ('zincins'), catalytic domain"/>
    <property type="match status" value="1"/>
</dbReference>
<dbReference type="OrthoDB" id="412874at2759"/>
<dbReference type="PANTHER" id="PTHR37016">
    <property type="match status" value="1"/>
</dbReference>
<comment type="function">
    <text evidence="14 18">Secreted metalloproteinase that allows assimilation of proteinaceous substrates. Shows high activities on basic nuclear substrates such as histone and protamine.</text>
</comment>
<feature type="disulfide bond" evidence="17">
    <location>
        <begin position="187"/>
        <end position="258"/>
    </location>
</feature>
<feature type="signal peptide" evidence="18">
    <location>
        <begin position="1"/>
        <end position="19"/>
    </location>
</feature>
<dbReference type="CDD" id="cd11008">
    <property type="entry name" value="M35_deuterolysin_like"/>
    <property type="match status" value="1"/>
</dbReference>
<evidence type="ECO:0000313" key="20">
    <source>
        <dbReference type="EMBL" id="KKZ60683.1"/>
    </source>
</evidence>
<dbReference type="AlphaFoldDB" id="A0A0G2HRN5"/>
<evidence type="ECO:0000256" key="9">
    <source>
        <dbReference type="ARBA" id="ARBA00022801"/>
    </source>
</evidence>
<dbReference type="Gene3D" id="3.40.390.10">
    <property type="entry name" value="Collagenase (Catalytic Domain)"/>
    <property type="match status" value="1"/>
</dbReference>
<evidence type="ECO:0000256" key="1">
    <source>
        <dbReference type="ARBA" id="ARBA00001187"/>
    </source>
</evidence>
<evidence type="ECO:0000256" key="16">
    <source>
        <dbReference type="PIRSR" id="PIRSR601384-2"/>
    </source>
</evidence>
<comment type="subcellular location">
    <subcellularLocation>
        <location evidence="2 18">Secreted</location>
    </subcellularLocation>
</comment>
<evidence type="ECO:0000256" key="15">
    <source>
        <dbReference type="PIRSR" id="PIRSR601384-1"/>
    </source>
</evidence>
<dbReference type="InterPro" id="IPR050414">
    <property type="entry name" value="Fungal_M35_metalloproteases"/>
</dbReference>
<evidence type="ECO:0000256" key="12">
    <source>
        <dbReference type="ARBA" id="ARBA00023145"/>
    </source>
</evidence>
<dbReference type="InterPro" id="IPR024079">
    <property type="entry name" value="MetalloPept_cat_dom_sf"/>
</dbReference>
<dbReference type="PRINTS" id="PR00768">
    <property type="entry name" value="DEUTEROLYSIN"/>
</dbReference>
<dbReference type="Pfam" id="PF02102">
    <property type="entry name" value="Peptidase_M35"/>
    <property type="match status" value="1"/>
</dbReference>
<proteinExistence type="inferred from homology"/>
<keyword evidence="4 18" id="KW-0964">Secreted</keyword>
<accession>A0A0G2HRN5</accession>
<dbReference type="GO" id="GO:0004222">
    <property type="term" value="F:metalloendopeptidase activity"/>
    <property type="evidence" value="ECO:0007669"/>
    <property type="project" value="InterPro"/>
</dbReference>
<keyword evidence="13" id="KW-1015">Disulfide bond</keyword>
<feature type="binding site" evidence="16">
    <location>
        <position position="307"/>
    </location>
    <ligand>
        <name>Zn(2+)</name>
        <dbReference type="ChEBI" id="CHEBI:29105"/>
        <note>catalytic</note>
    </ligand>
</feature>
<comment type="caution">
    <text evidence="20">The sequence shown here is derived from an EMBL/GenBank/DDBJ whole genome shotgun (WGS) entry which is preliminary data.</text>
</comment>
<sequence>MRSLSSILAVAALTTTAIAGVVPPGSKRANIPELDVKLTQVDGTVVKAVVTNNGDEDLNILNLNFFKDNSPIKKVSVYSQGVEVPFAGVRVRHKTSGLSPDVFTHLAPGESFEDEFDVAFTTDLSQGGPVVLRAQGYASTTDTDGETLSGVVHYKSNELEFDVDGTAAAKNFASLSNFSKRARLTGCTGTRGSNTRQALQDAVTLATRAAAAARSGGPRFTQYFKTNDQRIRNLVAARFDAVAQESSSTTNGRTTYYCDDPNSICTANVLAYALPSQNLISNCPGYYSLSHLSNRCHGQDRVTTSIHEFTHTPGVFSPGTDDLGYGHQAAIALTTQQALNNADSFSLFANGTLLANVSDC</sequence>
<dbReference type="GO" id="GO:0046872">
    <property type="term" value="F:metal ion binding"/>
    <property type="evidence" value="ECO:0007669"/>
    <property type="project" value="UniProtKB-KW"/>
</dbReference>
<evidence type="ECO:0000256" key="6">
    <source>
        <dbReference type="ARBA" id="ARBA00022685"/>
    </source>
</evidence>
<keyword evidence="12" id="KW-0865">Zymogen</keyword>
<dbReference type="Gene3D" id="2.60.40.2970">
    <property type="match status" value="1"/>
</dbReference>
<dbReference type="EMBL" id="LCZI01001496">
    <property type="protein sequence ID" value="KKZ60683.1"/>
    <property type="molecule type" value="Genomic_DNA"/>
</dbReference>
<keyword evidence="10 16" id="KW-0862">Zinc</keyword>
<feature type="chain" id="PRO_5005117831" description="Neutral protease 2" evidence="18">
    <location>
        <begin position="20"/>
        <end position="360"/>
    </location>
</feature>
<feature type="disulfide bond" evidence="17">
    <location>
        <begin position="265"/>
        <end position="283"/>
    </location>
</feature>
<dbReference type="VEuPathDB" id="FungiDB:EMCG_04667"/>
<name>A0A0G2HRN5_9EURO</name>
<evidence type="ECO:0000256" key="14">
    <source>
        <dbReference type="ARBA" id="ARBA00049968"/>
    </source>
</evidence>
<dbReference type="PANTHER" id="PTHR37016:SF3">
    <property type="entry name" value="NEUTRAL PROTEASE 2-RELATED"/>
    <property type="match status" value="1"/>
</dbReference>
<dbReference type="SMART" id="SM01351">
    <property type="entry name" value="Aspzincin_M35"/>
    <property type="match status" value="1"/>
</dbReference>
<dbReference type="InterPro" id="IPR029463">
    <property type="entry name" value="Lys_MEP"/>
</dbReference>
<evidence type="ECO:0000256" key="8">
    <source>
        <dbReference type="ARBA" id="ARBA00022729"/>
    </source>
</evidence>
<keyword evidence="6 18" id="KW-0165">Cleavage on pair of basic residues</keyword>
<evidence type="ECO:0000256" key="10">
    <source>
        <dbReference type="ARBA" id="ARBA00022833"/>
    </source>
</evidence>
<evidence type="ECO:0000256" key="17">
    <source>
        <dbReference type="PIRSR" id="PIRSR601384-3"/>
    </source>
</evidence>
<evidence type="ECO:0000313" key="21">
    <source>
        <dbReference type="Proteomes" id="UP000034164"/>
    </source>
</evidence>
<evidence type="ECO:0000256" key="2">
    <source>
        <dbReference type="ARBA" id="ARBA00004613"/>
    </source>
</evidence>
<evidence type="ECO:0000256" key="11">
    <source>
        <dbReference type="ARBA" id="ARBA00023049"/>
    </source>
</evidence>
<feature type="binding site" evidence="16">
    <location>
        <position position="322"/>
    </location>
    <ligand>
        <name>Zn(2+)</name>
        <dbReference type="ChEBI" id="CHEBI:29105"/>
        <note>catalytic</note>
    </ligand>
</feature>
<evidence type="ECO:0000256" key="4">
    <source>
        <dbReference type="ARBA" id="ARBA00022525"/>
    </source>
</evidence>
<feature type="binding site" evidence="16">
    <location>
        <position position="311"/>
    </location>
    <ligand>
        <name>Zn(2+)</name>
        <dbReference type="ChEBI" id="CHEBI:29105"/>
        <note>catalytic</note>
    </ligand>
</feature>
<organism evidence="20 21">
    <name type="scientific">[Emmonsia] crescens</name>
    <dbReference type="NCBI Taxonomy" id="73230"/>
    <lineage>
        <taxon>Eukaryota</taxon>
        <taxon>Fungi</taxon>
        <taxon>Dikarya</taxon>
        <taxon>Ascomycota</taxon>
        <taxon>Pezizomycotina</taxon>
        <taxon>Eurotiomycetes</taxon>
        <taxon>Eurotiomycetidae</taxon>
        <taxon>Onygenales</taxon>
        <taxon>Ajellomycetaceae</taxon>
        <taxon>Emergomyces</taxon>
    </lineage>
</organism>
<keyword evidence="11 18" id="KW-0482">Metalloprotease</keyword>
<dbReference type="EC" id="3.4.24.39" evidence="18"/>
<evidence type="ECO:0000256" key="18">
    <source>
        <dbReference type="RuleBase" id="RU361126"/>
    </source>
</evidence>
<keyword evidence="5 18" id="KW-0645">Protease</keyword>
<keyword evidence="9 18" id="KW-0378">Hydrolase</keyword>
<evidence type="ECO:0000256" key="7">
    <source>
        <dbReference type="ARBA" id="ARBA00022723"/>
    </source>
</evidence>
<dbReference type="GO" id="GO:0006508">
    <property type="term" value="P:proteolysis"/>
    <property type="evidence" value="ECO:0007669"/>
    <property type="project" value="UniProtKB-KW"/>
</dbReference>
<feature type="domain" description="Lysine-specific metallo-endopeptidase" evidence="19">
    <location>
        <begin position="210"/>
        <end position="350"/>
    </location>
</feature>
<dbReference type="GO" id="GO:0005576">
    <property type="term" value="C:extracellular region"/>
    <property type="evidence" value="ECO:0007669"/>
    <property type="project" value="UniProtKB-SubCell"/>
</dbReference>
<protein>
    <recommendedName>
        <fullName evidence="18">Neutral protease 2</fullName>
        <ecNumber evidence="18">3.4.24.39</ecNumber>
    </recommendedName>
    <alternativeName>
        <fullName evidence="18">Deuterolysin</fullName>
    </alternativeName>
</protein>
<comment type="cofactor">
    <cofactor evidence="16 18">
        <name>Zn(2+)</name>
        <dbReference type="ChEBI" id="CHEBI:29105"/>
    </cofactor>
    <text evidence="16 18">Binds 1 zinc ion per subunit.</text>
</comment>
<keyword evidence="7 16" id="KW-0479">Metal-binding</keyword>
<dbReference type="InterPro" id="IPR001384">
    <property type="entry name" value="Peptidase_M35"/>
</dbReference>
<evidence type="ECO:0000256" key="13">
    <source>
        <dbReference type="ARBA" id="ARBA00023157"/>
    </source>
</evidence>
<evidence type="ECO:0000256" key="5">
    <source>
        <dbReference type="ARBA" id="ARBA00022670"/>
    </source>
</evidence>
<reference evidence="21" key="1">
    <citation type="journal article" date="2015" name="PLoS Genet.">
        <title>The dynamic genome and transcriptome of the human fungal pathogen Blastomyces and close relative Emmonsia.</title>
        <authorList>
            <person name="Munoz J.F."/>
            <person name="Gauthier G.M."/>
            <person name="Desjardins C.A."/>
            <person name="Gallo J.E."/>
            <person name="Holder J."/>
            <person name="Sullivan T.D."/>
            <person name="Marty A.J."/>
            <person name="Carmen J.C."/>
            <person name="Chen Z."/>
            <person name="Ding L."/>
            <person name="Gujja S."/>
            <person name="Magrini V."/>
            <person name="Misas E."/>
            <person name="Mitreva M."/>
            <person name="Priest M."/>
            <person name="Saif S."/>
            <person name="Whiston E.A."/>
            <person name="Young S."/>
            <person name="Zeng Q."/>
            <person name="Goldman W.E."/>
            <person name="Mardis E.R."/>
            <person name="Taylor J.W."/>
            <person name="McEwen J.G."/>
            <person name="Clay O.K."/>
            <person name="Klein B.S."/>
            <person name="Cuomo C.A."/>
        </authorList>
    </citation>
    <scope>NUCLEOTIDE SEQUENCE [LARGE SCALE GENOMIC DNA]</scope>
    <source>
        <strain evidence="21">UAMH 3008</strain>
    </source>
</reference>
<evidence type="ECO:0000256" key="3">
    <source>
        <dbReference type="ARBA" id="ARBA00010279"/>
    </source>
</evidence>
<feature type="active site" evidence="15">
    <location>
        <position position="308"/>
    </location>
</feature>